<accession>A0A316UFI5</accession>
<dbReference type="Proteomes" id="UP000245942">
    <property type="component" value="Unassembled WGS sequence"/>
</dbReference>
<dbReference type="AlphaFoldDB" id="A0A316UFI5"/>
<dbReference type="EMBL" id="KZ819324">
    <property type="protein sequence ID" value="PWN21895.1"/>
    <property type="molecule type" value="Genomic_DNA"/>
</dbReference>
<evidence type="ECO:0000313" key="1">
    <source>
        <dbReference type="EMBL" id="PWN21895.1"/>
    </source>
</evidence>
<name>A0A316UFI5_9BASI</name>
<dbReference type="STRING" id="1684307.A0A316UFI5"/>
<sequence length="87" mass="9734">PKGYKLDYGPICAANNAPGYMGYYFLDKYDPKACAKHCDDAYPDAKGGPCKYFNIWEGEIDKGEKPPTYTCSLYYKKLDESSATNHG</sequence>
<gene>
    <name evidence="1" type="ORF">BCV69DRAFT_243142</name>
</gene>
<organism evidence="1 2">
    <name type="scientific">Pseudomicrostroma glucosiphilum</name>
    <dbReference type="NCBI Taxonomy" id="1684307"/>
    <lineage>
        <taxon>Eukaryota</taxon>
        <taxon>Fungi</taxon>
        <taxon>Dikarya</taxon>
        <taxon>Basidiomycota</taxon>
        <taxon>Ustilaginomycotina</taxon>
        <taxon>Exobasidiomycetes</taxon>
        <taxon>Microstromatales</taxon>
        <taxon>Microstromatales incertae sedis</taxon>
        <taxon>Pseudomicrostroma</taxon>
    </lineage>
</organism>
<proteinExistence type="predicted"/>
<feature type="non-terminal residue" evidence="1">
    <location>
        <position position="87"/>
    </location>
</feature>
<dbReference type="RefSeq" id="XP_025349055.1">
    <property type="nucleotide sequence ID" value="XM_025490053.1"/>
</dbReference>
<dbReference type="GeneID" id="37011787"/>
<feature type="non-terminal residue" evidence="1">
    <location>
        <position position="1"/>
    </location>
</feature>
<keyword evidence="2" id="KW-1185">Reference proteome</keyword>
<dbReference type="OrthoDB" id="271448at2759"/>
<reference evidence="1 2" key="1">
    <citation type="journal article" date="2018" name="Mol. Biol. Evol.">
        <title>Broad Genomic Sampling Reveals a Smut Pathogenic Ancestry of the Fungal Clade Ustilaginomycotina.</title>
        <authorList>
            <person name="Kijpornyongpan T."/>
            <person name="Mondo S.J."/>
            <person name="Barry K."/>
            <person name="Sandor L."/>
            <person name="Lee J."/>
            <person name="Lipzen A."/>
            <person name="Pangilinan J."/>
            <person name="LaButti K."/>
            <person name="Hainaut M."/>
            <person name="Henrissat B."/>
            <person name="Grigoriev I.V."/>
            <person name="Spatafora J.W."/>
            <person name="Aime M.C."/>
        </authorList>
    </citation>
    <scope>NUCLEOTIDE SEQUENCE [LARGE SCALE GENOMIC DNA]</scope>
    <source>
        <strain evidence="1 2">MCA 4718</strain>
    </source>
</reference>
<protein>
    <submittedName>
        <fullName evidence="1">Uncharacterized protein</fullName>
    </submittedName>
</protein>
<evidence type="ECO:0000313" key="2">
    <source>
        <dbReference type="Proteomes" id="UP000245942"/>
    </source>
</evidence>